<feature type="transmembrane region" description="Helical" evidence="5">
    <location>
        <begin position="253"/>
        <end position="272"/>
    </location>
</feature>
<dbReference type="OMA" id="CMPEDAD"/>
<name>A0A8B8I3E8_VANTA</name>
<dbReference type="RefSeq" id="XP_026491594.2">
    <property type="nucleotide sequence ID" value="XM_026635809.2"/>
</dbReference>
<dbReference type="InterPro" id="IPR005828">
    <property type="entry name" value="MFS_sugar_transport-like"/>
</dbReference>
<dbReference type="SUPFAM" id="SSF103473">
    <property type="entry name" value="MFS general substrate transporter"/>
    <property type="match status" value="1"/>
</dbReference>
<dbReference type="Pfam" id="PF00083">
    <property type="entry name" value="Sugar_tr"/>
    <property type="match status" value="1"/>
</dbReference>
<gene>
    <name evidence="7" type="primary">LOC113397437</name>
</gene>
<dbReference type="OrthoDB" id="2544694at2759"/>
<feature type="transmembrane region" description="Helical" evidence="5">
    <location>
        <begin position="227"/>
        <end position="247"/>
    </location>
</feature>
<keyword evidence="2 5" id="KW-0812">Transmembrane</keyword>
<dbReference type="Proteomes" id="UP001652626">
    <property type="component" value="Chromosome 10"/>
</dbReference>
<dbReference type="InterPro" id="IPR005829">
    <property type="entry name" value="Sugar_transporter_CS"/>
</dbReference>
<evidence type="ECO:0000256" key="3">
    <source>
        <dbReference type="ARBA" id="ARBA00022989"/>
    </source>
</evidence>
<dbReference type="PROSITE" id="PS00216">
    <property type="entry name" value="SUGAR_TRANSPORT_1"/>
    <property type="match status" value="1"/>
</dbReference>
<dbReference type="GO" id="GO:0022857">
    <property type="term" value="F:transmembrane transporter activity"/>
    <property type="evidence" value="ECO:0007669"/>
    <property type="project" value="InterPro"/>
</dbReference>
<evidence type="ECO:0000313" key="7">
    <source>
        <dbReference type="RefSeq" id="XP_026491594.2"/>
    </source>
</evidence>
<keyword evidence="6" id="KW-1185">Reference proteome</keyword>
<evidence type="ECO:0000256" key="2">
    <source>
        <dbReference type="ARBA" id="ARBA00022692"/>
    </source>
</evidence>
<dbReference type="GeneID" id="113397437"/>
<reference evidence="7" key="1">
    <citation type="submission" date="2025-08" db="UniProtKB">
        <authorList>
            <consortium name="RefSeq"/>
        </authorList>
    </citation>
    <scope>IDENTIFICATION</scope>
    <source>
        <tissue evidence="7">Whole body</tissue>
    </source>
</reference>
<feature type="transmembrane region" description="Helical" evidence="5">
    <location>
        <begin position="344"/>
        <end position="361"/>
    </location>
</feature>
<evidence type="ECO:0000256" key="1">
    <source>
        <dbReference type="ARBA" id="ARBA00004141"/>
    </source>
</evidence>
<feature type="transmembrane region" description="Helical" evidence="5">
    <location>
        <begin position="401"/>
        <end position="420"/>
    </location>
</feature>
<dbReference type="AlphaFoldDB" id="A0A8B8I3E8"/>
<evidence type="ECO:0000256" key="5">
    <source>
        <dbReference type="SAM" id="Phobius"/>
    </source>
</evidence>
<feature type="transmembrane region" description="Helical" evidence="5">
    <location>
        <begin position="29"/>
        <end position="49"/>
    </location>
</feature>
<accession>A0A8B8I3E8</accession>
<comment type="subcellular location">
    <subcellularLocation>
        <location evidence="1">Membrane</location>
        <topology evidence="1">Multi-pass membrane protein</topology>
    </subcellularLocation>
</comment>
<organism evidence="6 7">
    <name type="scientific">Vanessa tameamea</name>
    <name type="common">Kamehameha butterfly</name>
    <dbReference type="NCBI Taxonomy" id="334116"/>
    <lineage>
        <taxon>Eukaryota</taxon>
        <taxon>Metazoa</taxon>
        <taxon>Ecdysozoa</taxon>
        <taxon>Arthropoda</taxon>
        <taxon>Hexapoda</taxon>
        <taxon>Insecta</taxon>
        <taxon>Pterygota</taxon>
        <taxon>Neoptera</taxon>
        <taxon>Endopterygota</taxon>
        <taxon>Lepidoptera</taxon>
        <taxon>Glossata</taxon>
        <taxon>Ditrysia</taxon>
        <taxon>Papilionoidea</taxon>
        <taxon>Nymphalidae</taxon>
        <taxon>Nymphalinae</taxon>
        <taxon>Vanessa</taxon>
    </lineage>
</organism>
<evidence type="ECO:0000313" key="6">
    <source>
        <dbReference type="Proteomes" id="UP001652626"/>
    </source>
</evidence>
<dbReference type="Gene3D" id="1.20.1250.20">
    <property type="entry name" value="MFS general substrate transporter like domains"/>
    <property type="match status" value="1"/>
</dbReference>
<feature type="transmembrane region" description="Helical" evidence="5">
    <location>
        <begin position="192"/>
        <end position="215"/>
    </location>
</feature>
<feature type="transmembrane region" description="Helical" evidence="5">
    <location>
        <begin position="168"/>
        <end position="186"/>
    </location>
</feature>
<evidence type="ECO:0000256" key="4">
    <source>
        <dbReference type="ARBA" id="ARBA00023136"/>
    </source>
</evidence>
<proteinExistence type="predicted"/>
<keyword evidence="4 5" id="KW-0472">Membrane</keyword>
<dbReference type="PANTHER" id="PTHR24064">
    <property type="entry name" value="SOLUTE CARRIER FAMILY 22 MEMBER"/>
    <property type="match status" value="1"/>
</dbReference>
<dbReference type="InterPro" id="IPR036259">
    <property type="entry name" value="MFS_trans_sf"/>
</dbReference>
<keyword evidence="3 5" id="KW-1133">Transmembrane helix</keyword>
<feature type="transmembrane region" description="Helical" evidence="5">
    <location>
        <begin position="141"/>
        <end position="161"/>
    </location>
</feature>
<dbReference type="GO" id="GO:0016020">
    <property type="term" value="C:membrane"/>
    <property type="evidence" value="ECO:0007669"/>
    <property type="project" value="UniProtKB-SubCell"/>
</dbReference>
<protein>
    <submittedName>
        <fullName evidence="7">Solute carrier family 22 member 2-like</fullName>
    </submittedName>
</protein>
<sequence length="429" mass="48590">MAKKSKMDRESDDVLNILQRFGKYQIVQYFYILVPTVFISMGNVNYVFVAGDIDYRCAVPECDAVDNSFSPSWWQDSSGSLSSKLNRCNMPILNVTYLNENHCDNNSFTSATTECKEWIYGSNKTIVAWLDLACSPWKTNLVGTIHSIGSVFGMLLGGWAADRFGRKSTYIVTSMGIIIGNIKTFIRSYYGYLAAEFIESIISGAAFAAGMVLIIEISGNNQRILSGVLYAYAIYVGEAIIAGIAMYVPAWHWIIYVVCTPPILFIFYIILLEESPRWLVLNNKLNNARRLLKLISKSNNIKINLNDLDELDEAKLRQICKVEKESKKEGYREALASVDMLKRVSIVTVARFTVTFIYYGLVANSVWLPGNKYVNYVLTALMSFPGDILPLYFMNKFGRRWPLFYGYIICGMACVSSVFVPECMYKNLY</sequence>